<accession>A0ABU7RRT7</accession>
<evidence type="ECO:0000313" key="4">
    <source>
        <dbReference type="Proteomes" id="UP001332243"/>
    </source>
</evidence>
<comment type="caution">
    <text evidence="3">The sequence shown here is derived from an EMBL/GenBank/DDBJ whole genome shotgun (WGS) entry which is preliminary data.</text>
</comment>
<dbReference type="EMBL" id="JAZGQK010000009">
    <property type="protein sequence ID" value="MEE6259199.1"/>
    <property type="molecule type" value="Genomic_DNA"/>
</dbReference>
<name>A0ABU7RRT7_9ACTN</name>
<evidence type="ECO:0008006" key="5">
    <source>
        <dbReference type="Google" id="ProtNLM"/>
    </source>
</evidence>
<feature type="compositionally biased region" description="Basic and acidic residues" evidence="1">
    <location>
        <begin position="459"/>
        <end position="475"/>
    </location>
</feature>
<feature type="compositionally biased region" description="Low complexity" evidence="1">
    <location>
        <begin position="384"/>
        <end position="397"/>
    </location>
</feature>
<keyword evidence="2" id="KW-0472">Membrane</keyword>
<keyword evidence="2" id="KW-1133">Transmembrane helix</keyword>
<dbReference type="RefSeq" id="WP_331214330.1">
    <property type="nucleotide sequence ID" value="NZ_JAZGQK010000009.1"/>
</dbReference>
<sequence length="475" mass="49415">MTVPARRSRGATVRTGVVLRVLLAVALLAPVGVLFTSTWRDNDDRRSVIELERHGVEYLRALEPVMLALVDARAGAVAGRPVDAGTLHRAVEHANAVNGRLGAELRATERWTGVRTTIQALPKAATADPVRAAATYGETVDLLVALYAKVRQSSGLARDQAADSFHLQDAVADELPRALDAAGRLADLVVLASRRSSAAQPEIATTLALARAAAMGPATDLLNNLRAAVENTESRTLGGNLLSRLDSYQRTVEVLDALATPAGGTEFTLPEPARVASARAAAQVSGAELATIIHTELDTLLRNRADDLSGERWIGFAALTLAVLLVLALIVLTLLAARQRVPAGAAGTTAEAATGAVPADGSGTTSAGSDPPPGPARTGPSLTESPLIDPSLLDSPLLEPPSPGVQWADPIPVGQVRQPVAALRDNQAGSPLRDSQAATALRDDRPVPAGPEGLPGPGPREDRATQHWGRPDAAR</sequence>
<feature type="compositionally biased region" description="Low complexity" evidence="1">
    <location>
        <begin position="345"/>
        <end position="356"/>
    </location>
</feature>
<evidence type="ECO:0000256" key="1">
    <source>
        <dbReference type="SAM" id="MobiDB-lite"/>
    </source>
</evidence>
<proteinExistence type="predicted"/>
<dbReference type="Proteomes" id="UP001332243">
    <property type="component" value="Unassembled WGS sequence"/>
</dbReference>
<feature type="transmembrane region" description="Helical" evidence="2">
    <location>
        <begin position="21"/>
        <end position="39"/>
    </location>
</feature>
<gene>
    <name evidence="3" type="ORF">V1633_11955</name>
</gene>
<organism evidence="3 4">
    <name type="scientific">Plantactinospora sonchi</name>
    <dbReference type="NCBI Taxonomy" id="1544735"/>
    <lineage>
        <taxon>Bacteria</taxon>
        <taxon>Bacillati</taxon>
        <taxon>Actinomycetota</taxon>
        <taxon>Actinomycetes</taxon>
        <taxon>Micromonosporales</taxon>
        <taxon>Micromonosporaceae</taxon>
        <taxon>Plantactinospora</taxon>
    </lineage>
</organism>
<feature type="transmembrane region" description="Helical" evidence="2">
    <location>
        <begin position="313"/>
        <end position="337"/>
    </location>
</feature>
<evidence type="ECO:0000256" key="2">
    <source>
        <dbReference type="SAM" id="Phobius"/>
    </source>
</evidence>
<protein>
    <recommendedName>
        <fullName evidence="5">Nitrate/nitrite sensing protein domain-containing protein</fullName>
    </recommendedName>
</protein>
<keyword evidence="2" id="KW-0812">Transmembrane</keyword>
<feature type="region of interest" description="Disordered" evidence="1">
    <location>
        <begin position="345"/>
        <end position="475"/>
    </location>
</feature>
<reference evidence="3 4" key="1">
    <citation type="submission" date="2024-01" db="EMBL/GenBank/DDBJ databases">
        <title>Genome insights into Plantactinospora sonchi sp. nov.</title>
        <authorList>
            <person name="Wang L."/>
        </authorList>
    </citation>
    <scope>NUCLEOTIDE SEQUENCE [LARGE SCALE GENOMIC DNA]</scope>
    <source>
        <strain evidence="3 4">NEAU-QY2</strain>
    </source>
</reference>
<evidence type="ECO:0000313" key="3">
    <source>
        <dbReference type="EMBL" id="MEE6259199.1"/>
    </source>
</evidence>
<keyword evidence="4" id="KW-1185">Reference proteome</keyword>